<evidence type="ECO:0000256" key="2">
    <source>
        <dbReference type="SAM" id="SignalP"/>
    </source>
</evidence>
<dbReference type="AlphaFoldDB" id="A0A8J3EPV3"/>
<dbReference type="SUPFAM" id="SSF56601">
    <property type="entry name" value="beta-lactamase/transpeptidase-like"/>
    <property type="match status" value="1"/>
</dbReference>
<feature type="transmembrane region" description="Helical" evidence="1">
    <location>
        <begin position="527"/>
        <end position="548"/>
    </location>
</feature>
<accession>A0A8J3EPV3</accession>
<feature type="transmembrane region" description="Helical" evidence="1">
    <location>
        <begin position="568"/>
        <end position="590"/>
    </location>
</feature>
<reference evidence="4" key="1">
    <citation type="journal article" date="2014" name="Int. J. Syst. Evol. Microbiol.">
        <title>Complete genome sequence of Corynebacterium casei LMG S-19264T (=DSM 44701T), isolated from a smear-ripened cheese.</title>
        <authorList>
            <consortium name="US DOE Joint Genome Institute (JGI-PGF)"/>
            <person name="Walter F."/>
            <person name="Albersmeier A."/>
            <person name="Kalinowski J."/>
            <person name="Ruckert C."/>
        </authorList>
    </citation>
    <scope>NUCLEOTIDE SEQUENCE</scope>
    <source>
        <strain evidence="4">CGMCC 1.14984</strain>
    </source>
</reference>
<evidence type="ECO:0000313" key="7">
    <source>
        <dbReference type="Proteomes" id="UP000818603"/>
    </source>
</evidence>
<keyword evidence="7" id="KW-1185">Reference proteome</keyword>
<dbReference type="PANTHER" id="PTHR46825:SF9">
    <property type="entry name" value="BETA-LACTAMASE-RELATED DOMAIN-CONTAINING PROTEIN"/>
    <property type="match status" value="1"/>
</dbReference>
<dbReference type="Proteomes" id="UP000818603">
    <property type="component" value="Unassembled WGS sequence"/>
</dbReference>
<feature type="transmembrane region" description="Helical" evidence="1">
    <location>
        <begin position="643"/>
        <end position="662"/>
    </location>
</feature>
<dbReference type="Gene3D" id="3.40.710.10">
    <property type="entry name" value="DD-peptidase/beta-lactamase superfamily"/>
    <property type="match status" value="1"/>
</dbReference>
<keyword evidence="1" id="KW-0472">Membrane</keyword>
<dbReference type="EMBL" id="VCJR02000001">
    <property type="protein sequence ID" value="NHK26451.1"/>
    <property type="molecule type" value="Genomic_DNA"/>
</dbReference>
<evidence type="ECO:0000256" key="1">
    <source>
        <dbReference type="SAM" id="Phobius"/>
    </source>
</evidence>
<gene>
    <name evidence="5" type="ORF">FF098_000855</name>
    <name evidence="4" type="ORF">GCM10011355_01720</name>
</gene>
<feature type="transmembrane region" description="Helical" evidence="1">
    <location>
        <begin position="610"/>
        <end position="631"/>
    </location>
</feature>
<organism evidence="4 6">
    <name type="scientific">Aquisalinus luteolus</name>
    <dbReference type="NCBI Taxonomy" id="1566827"/>
    <lineage>
        <taxon>Bacteria</taxon>
        <taxon>Pseudomonadati</taxon>
        <taxon>Pseudomonadota</taxon>
        <taxon>Alphaproteobacteria</taxon>
        <taxon>Parvularculales</taxon>
        <taxon>Parvularculaceae</taxon>
        <taxon>Aquisalinus</taxon>
    </lineage>
</organism>
<feature type="signal peptide" evidence="2">
    <location>
        <begin position="1"/>
        <end position="25"/>
    </location>
</feature>
<evidence type="ECO:0000259" key="3">
    <source>
        <dbReference type="Pfam" id="PF00144"/>
    </source>
</evidence>
<feature type="chain" id="PRO_5035279891" evidence="2">
    <location>
        <begin position="26"/>
        <end position="668"/>
    </location>
</feature>
<dbReference type="RefSeq" id="WP_155136010.1">
    <property type="nucleotide sequence ID" value="NZ_BMGZ01000001.1"/>
</dbReference>
<sequence>MNMMRHAVAGIAAALVGFGLTTVLAQDPMVDPVSDLPAEAVMEDVLPAAQEPAPVSLDPGTGVLTKSDVDTWLDGFMPYALKDGGIVGAVVTVVADGEILTSRGFGYADIENGVKVDGDATLFRPGSVSKLFTWTAIMQLVEQGQVDLDEPVATYIDYDIPNDFDTPITVRHLLTHTAGFEEVVKNLILEDEEMFMSLEDYLKSAVPGVVFEPGTIPAYSNYATGLAGYIVERVSGLSFEAYVNENIFQPLGMESSTFAQPLPEEFQANMSVGYTNAADGTAQGYELIPAGPAGSLAASGSDMGRFMIAHLNEGGPLLQPETSRQMLETLDQKTPPLNAMALGFFEQNIRGLRSLGHAGDTMYFHSNLALFLDKDVGIYVSVNSSGEGASPIRLEVVNEFAMRYFPEARGELPPRLDTAAEHGAKVAGVYETSRAGITNFIALLRFQGQLTVALDADNDLTFPFMGGQAVWREVEPWVWQKEDSYERLSVRLDDDGNVEILAFEFISPFTVYTPVPAWKSSALLNPLIMLALGIILLTLLFWPVRAVVRWRYGSTFPLSGKEALSYRLVRLGTVFVVVWMVLWLWAFMTLTSDLTALSDSFTVQLRMAQLSQLLLYAGLAISLWNVATVWTSKSSWFARLWSVLLPVAFVIFIWFAAVNGMLTFRADF</sequence>
<feature type="domain" description="Beta-lactamase-related" evidence="3">
    <location>
        <begin position="81"/>
        <end position="389"/>
    </location>
</feature>
<evidence type="ECO:0000313" key="4">
    <source>
        <dbReference type="EMBL" id="GGH92373.1"/>
    </source>
</evidence>
<dbReference type="InterPro" id="IPR050491">
    <property type="entry name" value="AmpC-like"/>
</dbReference>
<comment type="caution">
    <text evidence="4">The sequence shown here is derived from an EMBL/GenBank/DDBJ whole genome shotgun (WGS) entry which is preliminary data.</text>
</comment>
<reference evidence="4" key="3">
    <citation type="submission" date="2020-09" db="EMBL/GenBank/DDBJ databases">
        <authorList>
            <person name="Sun Q."/>
            <person name="Zhou Y."/>
        </authorList>
    </citation>
    <scope>NUCLEOTIDE SEQUENCE</scope>
    <source>
        <strain evidence="4">CGMCC 1.14984</strain>
    </source>
</reference>
<protein>
    <submittedName>
        <fullName evidence="5">Beta-lactamase family protein</fullName>
    </submittedName>
    <submittedName>
        <fullName evidence="4">FmtA-like protein</fullName>
    </submittedName>
</protein>
<dbReference type="EMBL" id="BMGZ01000001">
    <property type="protein sequence ID" value="GGH92373.1"/>
    <property type="molecule type" value="Genomic_DNA"/>
</dbReference>
<dbReference type="Pfam" id="PF00144">
    <property type="entry name" value="Beta-lactamase"/>
    <property type="match status" value="1"/>
</dbReference>
<keyword evidence="2" id="KW-0732">Signal</keyword>
<dbReference type="Proteomes" id="UP000621856">
    <property type="component" value="Unassembled WGS sequence"/>
</dbReference>
<reference evidence="5 7" key="2">
    <citation type="submission" date="2020-02" db="EMBL/GenBank/DDBJ databases">
        <title>Genome sequence of Parvularcula flava strain NH6-79.</title>
        <authorList>
            <person name="Abdul Karim M.H."/>
            <person name="Lam M.Q."/>
            <person name="Chen S.J."/>
            <person name="Yahya A."/>
            <person name="Shahir S."/>
            <person name="Shamsir M.S."/>
            <person name="Chong C.S."/>
        </authorList>
    </citation>
    <scope>NUCLEOTIDE SEQUENCE [LARGE SCALE GENOMIC DNA]</scope>
    <source>
        <strain evidence="5 7">NH6-79</strain>
    </source>
</reference>
<evidence type="ECO:0000313" key="6">
    <source>
        <dbReference type="Proteomes" id="UP000621856"/>
    </source>
</evidence>
<keyword evidence="1" id="KW-0812">Transmembrane</keyword>
<evidence type="ECO:0000313" key="5">
    <source>
        <dbReference type="EMBL" id="NHK26451.1"/>
    </source>
</evidence>
<name>A0A8J3EPV3_9PROT</name>
<proteinExistence type="predicted"/>
<dbReference type="InterPro" id="IPR012338">
    <property type="entry name" value="Beta-lactam/transpept-like"/>
</dbReference>
<dbReference type="PANTHER" id="PTHR46825">
    <property type="entry name" value="D-ALANYL-D-ALANINE-CARBOXYPEPTIDASE/ENDOPEPTIDASE AMPH"/>
    <property type="match status" value="1"/>
</dbReference>
<dbReference type="InterPro" id="IPR001466">
    <property type="entry name" value="Beta-lactam-related"/>
</dbReference>
<keyword evidence="1" id="KW-1133">Transmembrane helix</keyword>